<comment type="caution">
    <text evidence="1">The sequence shown here is derived from an EMBL/GenBank/DDBJ whole genome shotgun (WGS) entry which is preliminary data.</text>
</comment>
<evidence type="ECO:0000313" key="2">
    <source>
        <dbReference type="Proteomes" id="UP001283361"/>
    </source>
</evidence>
<dbReference type="AlphaFoldDB" id="A0AAE0ZG81"/>
<organism evidence="1 2">
    <name type="scientific">Elysia crispata</name>
    <name type="common">lettuce slug</name>
    <dbReference type="NCBI Taxonomy" id="231223"/>
    <lineage>
        <taxon>Eukaryota</taxon>
        <taxon>Metazoa</taxon>
        <taxon>Spiralia</taxon>
        <taxon>Lophotrochozoa</taxon>
        <taxon>Mollusca</taxon>
        <taxon>Gastropoda</taxon>
        <taxon>Heterobranchia</taxon>
        <taxon>Euthyneura</taxon>
        <taxon>Panpulmonata</taxon>
        <taxon>Sacoglossa</taxon>
        <taxon>Placobranchoidea</taxon>
        <taxon>Plakobranchidae</taxon>
        <taxon>Elysia</taxon>
    </lineage>
</organism>
<dbReference type="Proteomes" id="UP001283361">
    <property type="component" value="Unassembled WGS sequence"/>
</dbReference>
<keyword evidence="2" id="KW-1185">Reference proteome</keyword>
<dbReference type="EMBL" id="JAWDGP010004106">
    <property type="protein sequence ID" value="KAK3767787.1"/>
    <property type="molecule type" value="Genomic_DNA"/>
</dbReference>
<protein>
    <submittedName>
        <fullName evidence="1">Uncharacterized protein</fullName>
    </submittedName>
</protein>
<reference evidence="1" key="1">
    <citation type="journal article" date="2023" name="G3 (Bethesda)">
        <title>A reference genome for the long-term kleptoplast-retaining sea slug Elysia crispata morphotype clarki.</title>
        <authorList>
            <person name="Eastman K.E."/>
            <person name="Pendleton A.L."/>
            <person name="Shaikh M.A."/>
            <person name="Suttiyut T."/>
            <person name="Ogas R."/>
            <person name="Tomko P."/>
            <person name="Gavelis G."/>
            <person name="Widhalm J.R."/>
            <person name="Wisecaver J.H."/>
        </authorList>
    </citation>
    <scope>NUCLEOTIDE SEQUENCE</scope>
    <source>
        <strain evidence="1">ECLA1</strain>
    </source>
</reference>
<name>A0AAE0ZG81_9GAST</name>
<evidence type="ECO:0000313" key="1">
    <source>
        <dbReference type="EMBL" id="KAK3767787.1"/>
    </source>
</evidence>
<gene>
    <name evidence="1" type="ORF">RRG08_053933</name>
</gene>
<proteinExistence type="predicted"/>
<accession>A0AAE0ZG81</accession>
<sequence length="87" mass="9750">MLRKRHNTAAVLHQSLTSLVEIFTSIMELEAVMIFVTEYCEACIAAINICQSQEPNAVKGQDFRTSTSLLAAVGFPSRLLRRFSQMD</sequence>